<protein>
    <recommendedName>
        <fullName evidence="3">DUF2795 domain-containing protein</fullName>
    </recommendedName>
</protein>
<organism evidence="1 2">
    <name type="scientific">Georgenia daeguensis</name>
    <dbReference type="NCBI Taxonomy" id="908355"/>
    <lineage>
        <taxon>Bacteria</taxon>
        <taxon>Bacillati</taxon>
        <taxon>Actinomycetota</taxon>
        <taxon>Actinomycetes</taxon>
        <taxon>Micrococcales</taxon>
        <taxon>Bogoriellaceae</taxon>
        <taxon>Georgenia</taxon>
    </lineage>
</organism>
<keyword evidence="2" id="KW-1185">Reference proteome</keyword>
<sequence length="68" mass="7546">MISLTRTELATFLRPVLAWGPRTSDELLRHAFVAGAPLPVTEALKRLPAQKYATVDQVCRDLPDLVES</sequence>
<dbReference type="InterPro" id="IPR021527">
    <property type="entry name" value="DUF2795"/>
</dbReference>
<dbReference type="Pfam" id="PF11387">
    <property type="entry name" value="DUF2795"/>
    <property type="match status" value="1"/>
</dbReference>
<evidence type="ECO:0008006" key="3">
    <source>
        <dbReference type="Google" id="ProtNLM"/>
    </source>
</evidence>
<comment type="caution">
    <text evidence="1">The sequence shown here is derived from an EMBL/GenBank/DDBJ whole genome shotgun (WGS) entry which is preliminary data.</text>
</comment>
<name>A0ABP8EYL0_9MICO</name>
<dbReference type="EMBL" id="BAABBA010000021">
    <property type="protein sequence ID" value="GAA4289070.1"/>
    <property type="molecule type" value="Genomic_DNA"/>
</dbReference>
<gene>
    <name evidence="1" type="ORF">GCM10022262_34310</name>
</gene>
<dbReference type="Proteomes" id="UP001499841">
    <property type="component" value="Unassembled WGS sequence"/>
</dbReference>
<proteinExistence type="predicted"/>
<evidence type="ECO:0000313" key="2">
    <source>
        <dbReference type="Proteomes" id="UP001499841"/>
    </source>
</evidence>
<evidence type="ECO:0000313" key="1">
    <source>
        <dbReference type="EMBL" id="GAA4289070.1"/>
    </source>
</evidence>
<accession>A0ABP8EYL0</accession>
<reference evidence="2" key="1">
    <citation type="journal article" date="2019" name="Int. J. Syst. Evol. Microbiol.">
        <title>The Global Catalogue of Microorganisms (GCM) 10K type strain sequencing project: providing services to taxonomists for standard genome sequencing and annotation.</title>
        <authorList>
            <consortium name="The Broad Institute Genomics Platform"/>
            <consortium name="The Broad Institute Genome Sequencing Center for Infectious Disease"/>
            <person name="Wu L."/>
            <person name="Ma J."/>
        </authorList>
    </citation>
    <scope>NUCLEOTIDE SEQUENCE [LARGE SCALE GENOMIC DNA]</scope>
    <source>
        <strain evidence="2">JCM 17459</strain>
    </source>
</reference>
<dbReference type="RefSeq" id="WP_345043888.1">
    <property type="nucleotide sequence ID" value="NZ_BAABBA010000021.1"/>
</dbReference>